<reference evidence="2 3" key="1">
    <citation type="submission" date="2016-11" db="EMBL/GenBank/DDBJ databases">
        <title>Paenibacillus species isolates.</title>
        <authorList>
            <person name="Beno S.M."/>
        </authorList>
    </citation>
    <scope>NUCLEOTIDE SEQUENCE [LARGE SCALE GENOMIC DNA]</scope>
    <source>
        <strain evidence="2 3">FSL F4-0100</strain>
    </source>
</reference>
<feature type="transmembrane region" description="Helical" evidence="1">
    <location>
        <begin position="6"/>
        <end position="22"/>
    </location>
</feature>
<dbReference type="EMBL" id="MRTF01000012">
    <property type="protein sequence ID" value="OME89016.1"/>
    <property type="molecule type" value="Genomic_DNA"/>
</dbReference>
<evidence type="ECO:0000313" key="2">
    <source>
        <dbReference type="EMBL" id="OME89016.1"/>
    </source>
</evidence>
<accession>A0A1R1ATU6</accession>
<feature type="transmembrane region" description="Helical" evidence="1">
    <location>
        <begin position="224"/>
        <end position="244"/>
    </location>
</feature>
<dbReference type="RefSeq" id="WP_076325839.1">
    <property type="nucleotide sequence ID" value="NZ_MRTF01000012.1"/>
</dbReference>
<feature type="transmembrane region" description="Helical" evidence="1">
    <location>
        <begin position="183"/>
        <end position="204"/>
    </location>
</feature>
<sequence>MITVQLIYFGLMFWFGLYIVSRDARNVRLLLAGLGVIVCSFGVGAAVLMPYSLEPHRIALPLSKIQDISSYLPLVLWQGAVLSTVAGKEDKRNALWTLWKYGLIGLALGSVIWLAFAVNPDEFVVSYKAALCTFFILFIVLSLWGTLSDKIKRPLSFYVFSYVPLLIFACMTALAFFYPNDAWNKGVIMAQGTGMLVFSAYTMIKEIREQGESWLPDLFRSLDYSVFFTLIFSGQVALVIWLGTGTGFDFITLLLLMISMMVSIAFQVFVYPIRALLDNFALMMFPKLRLERSKLRLVESVQARIDEDAKPEEMDDEELYRHIRRATSNLGNLERLASSPLTQLKLIDERLRKRGAVDGVMERANELKSLLIENILQIKPRQDESFGTTDEWKFYNALYFPYVVGIKPYSVRYSGNQLDAPSQDALAWFRSCVPERTCYNWQNAGARLIATSLKEKNALIKAQ</sequence>
<feature type="transmembrane region" description="Helical" evidence="1">
    <location>
        <begin position="250"/>
        <end position="277"/>
    </location>
</feature>
<evidence type="ECO:0000256" key="1">
    <source>
        <dbReference type="SAM" id="Phobius"/>
    </source>
</evidence>
<name>A0A1R1ATU6_PAELA</name>
<keyword evidence="1" id="KW-0472">Membrane</keyword>
<comment type="caution">
    <text evidence="2">The sequence shown here is derived from an EMBL/GenBank/DDBJ whole genome shotgun (WGS) entry which is preliminary data.</text>
</comment>
<dbReference type="Proteomes" id="UP000187074">
    <property type="component" value="Unassembled WGS sequence"/>
</dbReference>
<organism evidence="2 3">
    <name type="scientific">Paenibacillus lautus</name>
    <name type="common">Bacillus lautus</name>
    <dbReference type="NCBI Taxonomy" id="1401"/>
    <lineage>
        <taxon>Bacteria</taxon>
        <taxon>Bacillati</taxon>
        <taxon>Bacillota</taxon>
        <taxon>Bacilli</taxon>
        <taxon>Bacillales</taxon>
        <taxon>Paenibacillaceae</taxon>
        <taxon>Paenibacillus</taxon>
    </lineage>
</organism>
<feature type="transmembrane region" description="Helical" evidence="1">
    <location>
        <begin position="68"/>
        <end position="86"/>
    </location>
</feature>
<feature type="transmembrane region" description="Helical" evidence="1">
    <location>
        <begin position="29"/>
        <end position="48"/>
    </location>
</feature>
<dbReference type="AlphaFoldDB" id="A0A1R1ATU6"/>
<dbReference type="OrthoDB" id="3280889at2"/>
<proteinExistence type="predicted"/>
<gene>
    <name evidence="2" type="ORF">BK123_29130</name>
</gene>
<dbReference type="STRING" id="1401.BK123_29130"/>
<feature type="transmembrane region" description="Helical" evidence="1">
    <location>
        <begin position="98"/>
        <end position="118"/>
    </location>
</feature>
<keyword evidence="1" id="KW-0812">Transmembrane</keyword>
<protein>
    <submittedName>
        <fullName evidence="2">Uncharacterized protein</fullName>
    </submittedName>
</protein>
<feature type="transmembrane region" description="Helical" evidence="1">
    <location>
        <begin position="124"/>
        <end position="145"/>
    </location>
</feature>
<keyword evidence="1" id="KW-1133">Transmembrane helix</keyword>
<evidence type="ECO:0000313" key="3">
    <source>
        <dbReference type="Proteomes" id="UP000187074"/>
    </source>
</evidence>
<feature type="transmembrane region" description="Helical" evidence="1">
    <location>
        <begin position="157"/>
        <end position="177"/>
    </location>
</feature>